<name>A0A023AXW6_GRENI</name>
<proteinExistence type="predicted"/>
<evidence type="ECO:0000313" key="1">
    <source>
        <dbReference type="EMBL" id="EZG43479.1"/>
    </source>
</evidence>
<protein>
    <submittedName>
        <fullName evidence="1">Uncharacterized protein</fullName>
    </submittedName>
</protein>
<dbReference type="RefSeq" id="XP_011133290.1">
    <property type="nucleotide sequence ID" value="XM_011134988.1"/>
</dbReference>
<reference evidence="1" key="1">
    <citation type="submission" date="2013-12" db="EMBL/GenBank/DDBJ databases">
        <authorList>
            <person name="Omoto C.K."/>
            <person name="Sibley D."/>
            <person name="Venepally P."/>
            <person name="Hadjithomas M."/>
            <person name="Karamycheva S."/>
            <person name="Brunk B."/>
            <person name="Roos D."/>
            <person name="Caler E."/>
            <person name="Lorenzi H."/>
        </authorList>
    </citation>
    <scope>NUCLEOTIDE SEQUENCE</scope>
</reference>
<feature type="non-terminal residue" evidence="1">
    <location>
        <position position="93"/>
    </location>
</feature>
<feature type="non-terminal residue" evidence="1">
    <location>
        <position position="1"/>
    </location>
</feature>
<gene>
    <name evidence="1" type="ORF">GNI_170360</name>
</gene>
<accession>A0A023AXW6</accession>
<sequence length="93" mass="10216">QWSQPTPTHIPAPISDPELVALQDCFTVYSLALAGAFDTHTKLRQEKLRKNAHARSHAIYASRNSISIASSVFDCSGVFGSSRVFDSSKMFES</sequence>
<comment type="caution">
    <text evidence="1">The sequence shown here is derived from an EMBL/GenBank/DDBJ whole genome shotgun (WGS) entry which is preliminary data.</text>
</comment>
<dbReference type="VEuPathDB" id="CryptoDB:GNI_170360"/>
<dbReference type="Proteomes" id="UP000019763">
    <property type="component" value="Unassembled WGS sequence"/>
</dbReference>
<keyword evidence="2" id="KW-1185">Reference proteome</keyword>
<dbReference type="GeneID" id="22915833"/>
<organism evidence="1 2">
    <name type="scientific">Gregarina niphandrodes</name>
    <name type="common">Septate eugregarine</name>
    <dbReference type="NCBI Taxonomy" id="110365"/>
    <lineage>
        <taxon>Eukaryota</taxon>
        <taxon>Sar</taxon>
        <taxon>Alveolata</taxon>
        <taxon>Apicomplexa</taxon>
        <taxon>Conoidasida</taxon>
        <taxon>Gregarinasina</taxon>
        <taxon>Eugregarinorida</taxon>
        <taxon>Gregarinidae</taxon>
        <taxon>Gregarina</taxon>
    </lineage>
</organism>
<dbReference type="AlphaFoldDB" id="A0A023AXW6"/>
<dbReference type="EMBL" id="AFNH02001276">
    <property type="protein sequence ID" value="EZG43479.1"/>
    <property type="molecule type" value="Genomic_DNA"/>
</dbReference>
<evidence type="ECO:0000313" key="2">
    <source>
        <dbReference type="Proteomes" id="UP000019763"/>
    </source>
</evidence>